<evidence type="ECO:0000256" key="10">
    <source>
        <dbReference type="ARBA" id="ARBA00023002"/>
    </source>
</evidence>
<comment type="pathway">
    <text evidence="2 14 15">Porphyrin-containing compound metabolism; protoporphyrin-IX biosynthesis; protoporphyrin-IX from protoporphyrinogen-IX: step 1/1.</text>
</comment>
<dbReference type="Pfam" id="PF03653">
    <property type="entry name" value="UPF0093"/>
    <property type="match status" value="1"/>
</dbReference>
<evidence type="ECO:0000256" key="9">
    <source>
        <dbReference type="ARBA" id="ARBA00022989"/>
    </source>
</evidence>
<dbReference type="PANTHER" id="PTHR40255">
    <property type="entry name" value="UPF0093 MEMBRANE PROTEIN SLR1790"/>
    <property type="match status" value="1"/>
</dbReference>
<evidence type="ECO:0000256" key="13">
    <source>
        <dbReference type="ARBA" id="ARBA00048390"/>
    </source>
</evidence>
<dbReference type="GO" id="GO:0070818">
    <property type="term" value="F:protoporphyrinogen oxidase activity"/>
    <property type="evidence" value="ECO:0007669"/>
    <property type="project" value="UniProtKB-UniRule"/>
</dbReference>
<keyword evidence="11 14" id="KW-0408">Iron</keyword>
<proteinExistence type="inferred from homology"/>
<comment type="subcellular location">
    <subcellularLocation>
        <location evidence="1 14">Cell membrane</location>
        <topology evidence="1 14">Multi-pass membrane protein</topology>
    </subcellularLocation>
</comment>
<dbReference type="EMBL" id="AEUP01000028">
    <property type="protein sequence ID" value="EGE47531.1"/>
    <property type="molecule type" value="Genomic_DNA"/>
</dbReference>
<dbReference type="AlphaFoldDB" id="F1YU92"/>
<evidence type="ECO:0000313" key="16">
    <source>
        <dbReference type="EMBL" id="EGE47531.1"/>
    </source>
</evidence>
<evidence type="ECO:0000256" key="8">
    <source>
        <dbReference type="ARBA" id="ARBA00022723"/>
    </source>
</evidence>
<evidence type="ECO:0000256" key="6">
    <source>
        <dbReference type="ARBA" id="ARBA00022617"/>
    </source>
</evidence>
<evidence type="ECO:0000256" key="12">
    <source>
        <dbReference type="ARBA" id="ARBA00023136"/>
    </source>
</evidence>
<dbReference type="HAMAP" id="MF_02239">
    <property type="entry name" value="HemJ"/>
    <property type="match status" value="1"/>
</dbReference>
<dbReference type="Proteomes" id="UP000018454">
    <property type="component" value="Unassembled WGS sequence"/>
</dbReference>
<comment type="cofactor">
    <cofactor evidence="14 15">
        <name>heme b</name>
        <dbReference type="ChEBI" id="CHEBI:60344"/>
    </cofactor>
    <text evidence="14 15">Binds 1 heme b (iron(II)-protoporphyrin IX) group per subunit.</text>
</comment>
<evidence type="ECO:0000256" key="5">
    <source>
        <dbReference type="ARBA" id="ARBA00022475"/>
    </source>
</evidence>
<evidence type="ECO:0000256" key="4">
    <source>
        <dbReference type="ARBA" id="ARBA00017504"/>
    </source>
</evidence>
<comment type="caution">
    <text evidence="16">The sequence shown here is derived from an EMBL/GenBank/DDBJ whole genome shotgun (WGS) entry which is preliminary data.</text>
</comment>
<feature type="binding site" description="axial binding residue" evidence="14">
    <location>
        <position position="19"/>
    </location>
    <ligand>
        <name>heme</name>
        <dbReference type="ChEBI" id="CHEBI:30413"/>
    </ligand>
    <ligandPart>
        <name>Fe</name>
        <dbReference type="ChEBI" id="CHEBI:18248"/>
    </ligandPart>
</feature>
<feature type="transmembrane region" description="Helical" evidence="14">
    <location>
        <begin position="60"/>
        <end position="81"/>
    </location>
</feature>
<dbReference type="GO" id="GO:0005886">
    <property type="term" value="C:plasma membrane"/>
    <property type="evidence" value="ECO:0007669"/>
    <property type="project" value="UniProtKB-SubCell"/>
</dbReference>
<evidence type="ECO:0000256" key="1">
    <source>
        <dbReference type="ARBA" id="ARBA00004651"/>
    </source>
</evidence>
<keyword evidence="10 14" id="KW-0560">Oxidoreductase</keyword>
<comment type="subunit">
    <text evidence="14">Homodimer.</text>
</comment>
<comment type="function">
    <text evidence="14 15">Catalyzes the oxidation of protoporphyrinogen IX to protoporphyrin IX.</text>
</comment>
<accession>F1YU92</accession>
<feature type="transmembrane region" description="Helical" evidence="14">
    <location>
        <begin position="131"/>
        <end position="149"/>
    </location>
</feature>
<sequence>MMMVIDALLPWLRWLIAFHIMSVMAWMAGLFYLPRLFVYHCQVAVGSQESLRFKIMERRLLKAIMTPAMCASLFFGVLLVLTPGGVNWHAGWWHTKLTAVFCMFVFHGCCARWCKDFSSDHNRHSEKFYRIANEVPTILMMIIVIMVVVQPF</sequence>
<dbReference type="InterPro" id="IPR005265">
    <property type="entry name" value="HemJ-like"/>
</dbReference>
<keyword evidence="8 14" id="KW-0479">Metal-binding</keyword>
<evidence type="ECO:0000256" key="11">
    <source>
        <dbReference type="ARBA" id="ARBA00023004"/>
    </source>
</evidence>
<gene>
    <name evidence="16" type="ORF">APO_1513</name>
</gene>
<organism evidence="16 17">
    <name type="scientific">Acetobacter pomorum DM001</name>
    <dbReference type="NCBI Taxonomy" id="945681"/>
    <lineage>
        <taxon>Bacteria</taxon>
        <taxon>Pseudomonadati</taxon>
        <taxon>Pseudomonadota</taxon>
        <taxon>Alphaproteobacteria</taxon>
        <taxon>Acetobacterales</taxon>
        <taxon>Acetobacteraceae</taxon>
        <taxon>Acetobacter</taxon>
    </lineage>
</organism>
<evidence type="ECO:0000256" key="2">
    <source>
        <dbReference type="ARBA" id="ARBA00005073"/>
    </source>
</evidence>
<keyword evidence="9 14" id="KW-1133">Transmembrane helix</keyword>
<dbReference type="EC" id="1.3.99.-" evidence="14 15"/>
<evidence type="ECO:0000256" key="7">
    <source>
        <dbReference type="ARBA" id="ARBA00022692"/>
    </source>
</evidence>
<dbReference type="PANTHER" id="PTHR40255:SF1">
    <property type="entry name" value="PROTOPORPHYRINOGEN IX OXIDASE"/>
    <property type="match status" value="1"/>
</dbReference>
<keyword evidence="7 14" id="KW-0812">Transmembrane</keyword>
<keyword evidence="5 14" id="KW-1003">Cell membrane</keyword>
<keyword evidence="6 14" id="KW-0349">Heme</keyword>
<dbReference type="NCBIfam" id="TIGR00701">
    <property type="entry name" value="protoporphyrinogen oxidase HemJ"/>
    <property type="match status" value="1"/>
</dbReference>
<comment type="catalytic activity">
    <reaction evidence="13 14 15">
        <text>protoporphyrinogen IX + 3 A = protoporphyrin IX + 3 AH2</text>
        <dbReference type="Rhea" id="RHEA:62000"/>
        <dbReference type="ChEBI" id="CHEBI:13193"/>
        <dbReference type="ChEBI" id="CHEBI:17499"/>
        <dbReference type="ChEBI" id="CHEBI:57306"/>
        <dbReference type="ChEBI" id="CHEBI:57307"/>
    </reaction>
</comment>
<dbReference type="PIRSF" id="PIRSF004638">
    <property type="entry name" value="UCP004638"/>
    <property type="match status" value="1"/>
</dbReference>
<evidence type="ECO:0000256" key="3">
    <source>
        <dbReference type="ARBA" id="ARBA00006501"/>
    </source>
</evidence>
<feature type="binding site" description="axial binding residue" evidence="14">
    <location>
        <position position="96"/>
    </location>
    <ligand>
        <name>heme</name>
        <dbReference type="ChEBI" id="CHEBI:30413"/>
    </ligand>
    <ligandPart>
        <name>Fe</name>
        <dbReference type="ChEBI" id="CHEBI:18248"/>
    </ligandPart>
</feature>
<reference evidence="16 17" key="1">
    <citation type="journal article" date="2011" name="Science">
        <title>Drosophila microbiome modulates host developmental and metabolic homeostasis via insulin signaling.</title>
        <authorList>
            <person name="Shin S.C."/>
            <person name="Kim S.H."/>
            <person name="You H."/>
            <person name="Kim B."/>
            <person name="Kim A.C."/>
            <person name="Lee K.A."/>
            <person name="Yoon J.H."/>
            <person name="Ryu J.H."/>
            <person name="Lee W.J."/>
        </authorList>
    </citation>
    <scope>NUCLEOTIDE SEQUENCE [LARGE SCALE GENOMIC DNA]</scope>
    <source>
        <strain evidence="16 17">DM001</strain>
    </source>
</reference>
<evidence type="ECO:0000256" key="15">
    <source>
        <dbReference type="PIRNR" id="PIRNR004638"/>
    </source>
</evidence>
<dbReference type="UniPathway" id="UPA00251">
    <property type="reaction ID" value="UER00324"/>
</dbReference>
<name>F1YU92_9PROT</name>
<dbReference type="GO" id="GO:0006782">
    <property type="term" value="P:protoporphyrinogen IX biosynthetic process"/>
    <property type="evidence" value="ECO:0007669"/>
    <property type="project" value="UniProtKB-UniRule"/>
</dbReference>
<dbReference type="GO" id="GO:0046872">
    <property type="term" value="F:metal ion binding"/>
    <property type="evidence" value="ECO:0007669"/>
    <property type="project" value="UniProtKB-UniRule"/>
</dbReference>
<evidence type="ECO:0000256" key="14">
    <source>
        <dbReference type="HAMAP-Rule" id="MF_02239"/>
    </source>
</evidence>
<protein>
    <recommendedName>
        <fullName evidence="4 14">Protoporphyrinogen IX oxidase</fullName>
        <shortName evidence="14">PPO</shortName>
        <ecNumber evidence="14 15">1.3.99.-</ecNumber>
    </recommendedName>
</protein>
<evidence type="ECO:0000313" key="17">
    <source>
        <dbReference type="Proteomes" id="UP000018454"/>
    </source>
</evidence>
<keyword evidence="12 14" id="KW-0472">Membrane</keyword>
<comment type="similarity">
    <text evidence="3 14 15">Belongs to the HemJ family.</text>
</comment>
<feature type="transmembrane region" description="Helical" evidence="14">
    <location>
        <begin position="12"/>
        <end position="33"/>
    </location>
</feature>
<feature type="transmembrane region" description="Helical" evidence="14">
    <location>
        <begin position="93"/>
        <end position="110"/>
    </location>
</feature>